<dbReference type="Gene3D" id="3.30.710.10">
    <property type="entry name" value="Potassium Channel Kv1.1, Chain A"/>
    <property type="match status" value="1"/>
</dbReference>
<feature type="domain" description="BTB" evidence="2">
    <location>
        <begin position="40"/>
        <end position="102"/>
    </location>
</feature>
<evidence type="ECO:0000259" key="2">
    <source>
        <dbReference type="PROSITE" id="PS50097"/>
    </source>
</evidence>
<dbReference type="SUPFAM" id="SSF54695">
    <property type="entry name" value="POZ domain"/>
    <property type="match status" value="1"/>
</dbReference>
<evidence type="ECO:0000313" key="3">
    <source>
        <dbReference type="EMBL" id="RDB17444.1"/>
    </source>
</evidence>
<dbReference type="Proteomes" id="UP000076154">
    <property type="component" value="Unassembled WGS sequence"/>
</dbReference>
<accession>A0A369JDD7</accession>
<dbReference type="InterPro" id="IPR000210">
    <property type="entry name" value="BTB/POZ_dom"/>
</dbReference>
<protein>
    <recommendedName>
        <fullName evidence="2">BTB domain-containing protein</fullName>
    </recommendedName>
</protein>
<feature type="region of interest" description="Disordered" evidence="1">
    <location>
        <begin position="1"/>
        <end position="29"/>
    </location>
</feature>
<dbReference type="InParanoid" id="A0A369JDD7"/>
<reference evidence="3" key="1">
    <citation type="submission" date="2018-04" db="EMBL/GenBank/DDBJ databases">
        <title>Whole genome sequencing of Hypsizygus marmoreus.</title>
        <authorList>
            <person name="Choi I.-G."/>
            <person name="Min B."/>
            <person name="Kim J.-G."/>
            <person name="Kim S."/>
            <person name="Oh Y.-L."/>
            <person name="Kong W.-S."/>
            <person name="Park H."/>
            <person name="Jeong J."/>
            <person name="Song E.-S."/>
        </authorList>
    </citation>
    <scope>NUCLEOTIDE SEQUENCE [LARGE SCALE GENOMIC DNA]</scope>
    <source>
        <strain evidence="3">51987-8</strain>
    </source>
</reference>
<evidence type="ECO:0000313" key="4">
    <source>
        <dbReference type="Proteomes" id="UP000076154"/>
    </source>
</evidence>
<dbReference type="AlphaFoldDB" id="A0A369JDD7"/>
<dbReference type="InterPro" id="IPR011333">
    <property type="entry name" value="SKP1/BTB/POZ_sf"/>
</dbReference>
<proteinExistence type="predicted"/>
<organism evidence="3 4">
    <name type="scientific">Hypsizygus marmoreus</name>
    <name type="common">White beech mushroom</name>
    <name type="synonym">Agaricus marmoreus</name>
    <dbReference type="NCBI Taxonomy" id="39966"/>
    <lineage>
        <taxon>Eukaryota</taxon>
        <taxon>Fungi</taxon>
        <taxon>Dikarya</taxon>
        <taxon>Basidiomycota</taxon>
        <taxon>Agaricomycotina</taxon>
        <taxon>Agaricomycetes</taxon>
        <taxon>Agaricomycetidae</taxon>
        <taxon>Agaricales</taxon>
        <taxon>Tricholomatineae</taxon>
        <taxon>Lyophyllaceae</taxon>
        <taxon>Hypsizygus</taxon>
    </lineage>
</organism>
<dbReference type="PROSITE" id="PS50097">
    <property type="entry name" value="BTB"/>
    <property type="match status" value="1"/>
</dbReference>
<dbReference type="EMBL" id="LUEZ02000112">
    <property type="protein sequence ID" value="RDB17444.1"/>
    <property type="molecule type" value="Genomic_DNA"/>
</dbReference>
<gene>
    <name evidence="3" type="ORF">Hypma_001592</name>
</gene>
<name>A0A369JDD7_HYPMA</name>
<comment type="caution">
    <text evidence="3">The sequence shown here is derived from an EMBL/GenBank/DDBJ whole genome shotgun (WGS) entry which is preliminary data.</text>
</comment>
<evidence type="ECO:0000256" key="1">
    <source>
        <dbReference type="SAM" id="MobiDB-lite"/>
    </source>
</evidence>
<dbReference type="Pfam" id="PF00651">
    <property type="entry name" value="BTB"/>
    <property type="match status" value="1"/>
</dbReference>
<sequence length="331" mass="38130">MSLNESTELPPPDSSSSVSSNRMDGSGASDLIKDDKYHLDTVVFRVEDRSFMIPKYHFEKSTDYFTPLFQKGDTVISLQDVSIDEFTALLKLLYPTYSQTPTLSQNEWLSVLKLATRWTMIEPRQFAIDHLDLESMLPTERLILAKAYNVADWMQLSYIQLLPKMAGMPIKEASKLGLELAVRLCRIVDGILLNYFREPRFESSGIVVEELFKEEFEDEPAKLDAIDRVVMARECGVAEWLWAALRELIERPTGITPDEVEKLGLETTFNLYQARMRYLYPIRQKAQENFLNRDINIMDAIYIEFEDELEEMERQAGKFHRPSSGSATPTP</sequence>
<dbReference type="OrthoDB" id="3193844at2759"/>
<keyword evidence="4" id="KW-1185">Reference proteome</keyword>